<sequence length="358" mass="40061">MVSTTCLAQDDPNQAFEYCPSLGAAITLSVCFGLITIIHIFLAAKHRKPFCWVLIMGAIWETSGYAIRSFNITRQADPNIYTAQFLLILLAPLWINAFIYMTLGRMIHFFLPAGGDRIFGVRARRVTKMFVWFDITAFLVQLAGGLMSSGTDIKTTKLGLKIYTSGVGLQLAFIAIFCGIAVQFQQVLKRQDVAQSPQLAMQALEPYQSNYDRTPEGPETRYDGRTFTTAKPLLITIWLALSLIILRNVYRLIEYAMGGVNGNTITRHEWWMYVFDAVPMLAAMVVLTAYHPGRILQGERSDFSAEDKLKKQQKKAGRLEKKAEKQMRKEAKKAGKAGGKGYFGVKGRSANESAEELV</sequence>
<accession>A0ABR0KPT3</accession>
<feature type="transmembrane region" description="Helical" evidence="6">
    <location>
        <begin position="233"/>
        <end position="250"/>
    </location>
</feature>
<evidence type="ECO:0000313" key="7">
    <source>
        <dbReference type="EMBL" id="KAK5102576.1"/>
    </source>
</evidence>
<evidence type="ECO:0000256" key="1">
    <source>
        <dbReference type="ARBA" id="ARBA00004141"/>
    </source>
</evidence>
<feature type="transmembrane region" description="Helical" evidence="6">
    <location>
        <begin position="50"/>
        <end position="68"/>
    </location>
</feature>
<comment type="subcellular location">
    <subcellularLocation>
        <location evidence="1">Membrane</location>
        <topology evidence="1">Multi-pass membrane protein</topology>
    </subcellularLocation>
</comment>
<keyword evidence="3 6" id="KW-1133">Transmembrane helix</keyword>
<dbReference type="Pfam" id="PF04479">
    <property type="entry name" value="RTA1"/>
    <property type="match status" value="1"/>
</dbReference>
<evidence type="ECO:0000313" key="8">
    <source>
        <dbReference type="Proteomes" id="UP001345013"/>
    </source>
</evidence>
<feature type="transmembrane region" description="Helical" evidence="6">
    <location>
        <begin position="130"/>
        <end position="150"/>
    </location>
</feature>
<reference evidence="7 8" key="1">
    <citation type="submission" date="2023-08" db="EMBL/GenBank/DDBJ databases">
        <title>Black Yeasts Isolated from many extreme environments.</title>
        <authorList>
            <person name="Coleine C."/>
            <person name="Stajich J.E."/>
            <person name="Selbmann L."/>
        </authorList>
    </citation>
    <scope>NUCLEOTIDE SEQUENCE [LARGE SCALE GENOMIC DNA]</scope>
    <source>
        <strain evidence="7 8">CCFEE 5885</strain>
    </source>
</reference>
<feature type="compositionally biased region" description="Basic and acidic residues" evidence="5">
    <location>
        <begin position="317"/>
        <end position="333"/>
    </location>
</feature>
<feature type="transmembrane region" description="Helical" evidence="6">
    <location>
        <begin position="270"/>
        <end position="290"/>
    </location>
</feature>
<dbReference type="EMBL" id="JAVRRG010000001">
    <property type="protein sequence ID" value="KAK5102576.1"/>
    <property type="molecule type" value="Genomic_DNA"/>
</dbReference>
<feature type="region of interest" description="Disordered" evidence="5">
    <location>
        <begin position="306"/>
        <end position="358"/>
    </location>
</feature>
<keyword evidence="4 6" id="KW-0472">Membrane</keyword>
<keyword evidence="8" id="KW-1185">Reference proteome</keyword>
<evidence type="ECO:0000256" key="5">
    <source>
        <dbReference type="SAM" id="MobiDB-lite"/>
    </source>
</evidence>
<dbReference type="Proteomes" id="UP001345013">
    <property type="component" value="Unassembled WGS sequence"/>
</dbReference>
<keyword evidence="2 6" id="KW-0812">Transmembrane</keyword>
<feature type="transmembrane region" description="Helical" evidence="6">
    <location>
        <begin position="80"/>
        <end position="103"/>
    </location>
</feature>
<evidence type="ECO:0000256" key="3">
    <source>
        <dbReference type="ARBA" id="ARBA00022989"/>
    </source>
</evidence>
<gene>
    <name evidence="7" type="ORF">LTR24_000135</name>
</gene>
<dbReference type="PANTHER" id="PTHR31465:SF15">
    <property type="entry name" value="LIPID TRANSPORTER ATNI-RELATED"/>
    <property type="match status" value="1"/>
</dbReference>
<organism evidence="7 8">
    <name type="scientific">Lithohypha guttulata</name>
    <dbReference type="NCBI Taxonomy" id="1690604"/>
    <lineage>
        <taxon>Eukaryota</taxon>
        <taxon>Fungi</taxon>
        <taxon>Dikarya</taxon>
        <taxon>Ascomycota</taxon>
        <taxon>Pezizomycotina</taxon>
        <taxon>Eurotiomycetes</taxon>
        <taxon>Chaetothyriomycetidae</taxon>
        <taxon>Chaetothyriales</taxon>
        <taxon>Trichomeriaceae</taxon>
        <taxon>Lithohypha</taxon>
    </lineage>
</organism>
<comment type="caution">
    <text evidence="7">The sequence shown here is derived from an EMBL/GenBank/DDBJ whole genome shotgun (WGS) entry which is preliminary data.</text>
</comment>
<proteinExistence type="predicted"/>
<protein>
    <submittedName>
        <fullName evidence="7">Uncharacterized protein</fullName>
    </submittedName>
</protein>
<dbReference type="PANTHER" id="PTHR31465">
    <property type="entry name" value="PROTEIN RTA1-RELATED"/>
    <property type="match status" value="1"/>
</dbReference>
<evidence type="ECO:0000256" key="2">
    <source>
        <dbReference type="ARBA" id="ARBA00022692"/>
    </source>
</evidence>
<evidence type="ECO:0000256" key="6">
    <source>
        <dbReference type="SAM" id="Phobius"/>
    </source>
</evidence>
<name>A0ABR0KPT3_9EURO</name>
<feature type="transmembrane region" description="Helical" evidence="6">
    <location>
        <begin position="22"/>
        <end position="43"/>
    </location>
</feature>
<dbReference type="InterPro" id="IPR007568">
    <property type="entry name" value="RTA1"/>
</dbReference>
<feature type="transmembrane region" description="Helical" evidence="6">
    <location>
        <begin position="162"/>
        <end position="182"/>
    </location>
</feature>
<evidence type="ECO:0000256" key="4">
    <source>
        <dbReference type="ARBA" id="ARBA00023136"/>
    </source>
</evidence>